<keyword evidence="2" id="KW-1003">Cell membrane</keyword>
<feature type="transmembrane region" description="Helical" evidence="7">
    <location>
        <begin position="520"/>
        <end position="541"/>
    </location>
</feature>
<feature type="transmembrane region" description="Helical" evidence="7">
    <location>
        <begin position="146"/>
        <end position="166"/>
    </location>
</feature>
<dbReference type="GO" id="GO:0005886">
    <property type="term" value="C:plasma membrane"/>
    <property type="evidence" value="ECO:0007669"/>
    <property type="project" value="UniProtKB-SubCell"/>
</dbReference>
<feature type="transmembrane region" description="Helical" evidence="7">
    <location>
        <begin position="21"/>
        <end position="40"/>
    </location>
</feature>
<evidence type="ECO:0000256" key="7">
    <source>
        <dbReference type="SAM" id="Phobius"/>
    </source>
</evidence>
<evidence type="ECO:0000256" key="3">
    <source>
        <dbReference type="ARBA" id="ARBA00022692"/>
    </source>
</evidence>
<reference evidence="10" key="1">
    <citation type="submission" date="2022-07" db="EMBL/GenBank/DDBJ databases">
        <title>Gramela sediminis sp. nov., isolated from deep-sea sediment of the Indian Ocean.</title>
        <authorList>
            <person name="Shi H."/>
        </authorList>
    </citation>
    <scope>NUCLEOTIDE SEQUENCE</scope>
    <source>
        <strain evidence="10">GC03-9</strain>
    </source>
</reference>
<dbReference type="PANTHER" id="PTHR30509:SF8">
    <property type="entry name" value="INNER MEMBRANE PROTEIN YCCS"/>
    <property type="match status" value="1"/>
</dbReference>
<organism evidence="10 11">
    <name type="scientific">Christiangramia oceanisediminis</name>
    <dbReference type="NCBI Taxonomy" id="2920386"/>
    <lineage>
        <taxon>Bacteria</taxon>
        <taxon>Pseudomonadati</taxon>
        <taxon>Bacteroidota</taxon>
        <taxon>Flavobacteriia</taxon>
        <taxon>Flavobacteriales</taxon>
        <taxon>Flavobacteriaceae</taxon>
        <taxon>Christiangramia</taxon>
    </lineage>
</organism>
<keyword evidence="4 7" id="KW-1133">Transmembrane helix</keyword>
<feature type="transmembrane region" description="Helical" evidence="7">
    <location>
        <begin position="451"/>
        <end position="468"/>
    </location>
</feature>
<dbReference type="EMBL" id="JANCNS010000002">
    <property type="protein sequence ID" value="MCP9200361.1"/>
    <property type="molecule type" value="Genomic_DNA"/>
</dbReference>
<name>A0A9X2KY21_9FLAO</name>
<feature type="transmembrane region" description="Helical" evidence="7">
    <location>
        <begin position="96"/>
        <end position="114"/>
    </location>
</feature>
<dbReference type="Pfam" id="PF12805">
    <property type="entry name" value="FUSC-like"/>
    <property type="match status" value="1"/>
</dbReference>
<feature type="transmembrane region" description="Helical" evidence="7">
    <location>
        <begin position="70"/>
        <end position="90"/>
    </location>
</feature>
<evidence type="ECO:0000259" key="9">
    <source>
        <dbReference type="Pfam" id="PF13515"/>
    </source>
</evidence>
<dbReference type="InterPro" id="IPR049453">
    <property type="entry name" value="Memb_transporter_dom"/>
</dbReference>
<dbReference type="RefSeq" id="WP_241551150.1">
    <property type="nucleotide sequence ID" value="NZ_JANCNS010000002.1"/>
</dbReference>
<proteinExistence type="inferred from homology"/>
<evidence type="ECO:0000256" key="2">
    <source>
        <dbReference type="ARBA" id="ARBA00022475"/>
    </source>
</evidence>
<feature type="domain" description="Integral membrane bound transporter" evidence="9">
    <location>
        <begin position="414"/>
        <end position="536"/>
    </location>
</feature>
<evidence type="ECO:0000256" key="6">
    <source>
        <dbReference type="ARBA" id="ARBA00043993"/>
    </source>
</evidence>
<feature type="transmembrane region" description="Helical" evidence="7">
    <location>
        <begin position="404"/>
        <end position="421"/>
    </location>
</feature>
<evidence type="ECO:0000256" key="5">
    <source>
        <dbReference type="ARBA" id="ARBA00023136"/>
    </source>
</evidence>
<dbReference type="AlphaFoldDB" id="A0A9X2KY21"/>
<evidence type="ECO:0000313" key="11">
    <source>
        <dbReference type="Proteomes" id="UP001155280"/>
    </source>
</evidence>
<dbReference type="PANTHER" id="PTHR30509">
    <property type="entry name" value="P-HYDROXYBENZOIC ACID EFFLUX PUMP SUBUNIT-RELATED"/>
    <property type="match status" value="1"/>
</dbReference>
<dbReference type="Pfam" id="PF13515">
    <property type="entry name" value="FUSC_2"/>
    <property type="match status" value="1"/>
</dbReference>
<feature type="transmembrane region" description="Helical" evidence="7">
    <location>
        <begin position="497"/>
        <end position="514"/>
    </location>
</feature>
<accession>A0A9X2KY21</accession>
<evidence type="ECO:0000256" key="4">
    <source>
        <dbReference type="ARBA" id="ARBA00022989"/>
    </source>
</evidence>
<dbReference type="Proteomes" id="UP001155280">
    <property type="component" value="Unassembled WGS sequence"/>
</dbReference>
<keyword evidence="11" id="KW-1185">Reference proteome</keyword>
<comment type="caution">
    <text evidence="10">The sequence shown here is derived from an EMBL/GenBank/DDBJ whole genome shotgun (WGS) entry which is preliminary data.</text>
</comment>
<evidence type="ECO:0000259" key="8">
    <source>
        <dbReference type="Pfam" id="PF12805"/>
    </source>
</evidence>
<feature type="domain" description="Integral membrane protein YccS N-terminal" evidence="8">
    <location>
        <begin position="76"/>
        <end position="346"/>
    </location>
</feature>
<evidence type="ECO:0000256" key="1">
    <source>
        <dbReference type="ARBA" id="ARBA00004651"/>
    </source>
</evidence>
<protein>
    <submittedName>
        <fullName evidence="10">FUSC family protein</fullName>
    </submittedName>
</protein>
<dbReference type="InterPro" id="IPR032692">
    <property type="entry name" value="YccS_N"/>
</dbReference>
<keyword evidence="3 7" id="KW-0812">Transmembrane</keyword>
<feature type="transmembrane region" description="Helical" evidence="7">
    <location>
        <begin position="121"/>
        <end position="140"/>
    </location>
</feature>
<comment type="similarity">
    <text evidence="6">Belongs to the YccS/YhfK family.</text>
</comment>
<comment type="subcellular location">
    <subcellularLocation>
        <location evidence="1">Cell membrane</location>
        <topology evidence="1">Multi-pass membrane protein</topology>
    </subcellularLocation>
</comment>
<evidence type="ECO:0000313" key="10">
    <source>
        <dbReference type="EMBL" id="MCP9200361.1"/>
    </source>
</evidence>
<gene>
    <name evidence="10" type="ORF">MKO06_10600</name>
</gene>
<keyword evidence="5 7" id="KW-0472">Membrane</keyword>
<sequence>MKAVIKQHQLNFIKFLRSTDFSKAIVLTIAILVPIGILSSVGKLEIGISIAMGCLLSSPSDVPGSFKHKVLGILSAVLLGSVSFLIAGYAAKNTYAILPMLFLMMFGVSFLSVYGFRASLVTFSGLLAVVLSFANLSTGIEIWEKSLLIAVGGIWYLLISIGWYFLRPQRATEQLLGETMELTAEYLRLRSRLLLGSTSDVTEIQKSIFTKQSELNEHHESLREILISSRTTSGNSGYTRKRLLIFIDLVDILELAMANPLDHQQMKTALKDNQEELKHLMSFNNLMAEQLEKMAISIHRKSELQDNRLPEHLKKAREAFRQFKSKVDIQEKRELLLIFRNLIDYQAKQVQKINNIDRILRNLEENKKLVYKSREVKKFISHQDYDLKILALNFNFESAIFRHSLRLAIIVIIGYLVGEYFSVQNSYWILLTIVVIMRPNYGLTKERTRKRIVGTLIGGAIAISIVYITQNQAVYTILGLLSLTLAFSLIQRNYTTAAIFVTLSIIFIYAILKSDVLEVIQFRIVDTLIGAGLAALGNLILWPKWELQGIRPVISASVEANRQYLAEIDWYYHRKDKLPVSYKLVRKKAFLEIGNLSGAFQRMTQEPRSKQANLGLVYEIVELNQTFLSALASLGTYIRSHPTTKPSEAFEQYSNAISNNLIGSIQILEGKRQEAIKKTELGEAGKSFRQKFDKLASERDEEIRAGKMQIDRKTRHILQEAHLVIGQLEWLYDLSEKLVEKVKRLNEINE</sequence>